<evidence type="ECO:0000256" key="2">
    <source>
        <dbReference type="ARBA" id="ARBA00022676"/>
    </source>
</evidence>
<evidence type="ECO:0000313" key="5">
    <source>
        <dbReference type="EnsemblPlants" id="AUR62008008-RA:cds"/>
    </source>
</evidence>
<dbReference type="Gramene" id="AUR62008008-RA">
    <property type="protein sequence ID" value="AUR62008008-RA:cds"/>
    <property type="gene ID" value="AUR62008008"/>
</dbReference>
<evidence type="ECO:0008006" key="7">
    <source>
        <dbReference type="Google" id="ProtNLM"/>
    </source>
</evidence>
<sequence>MLKYVFIATNARCLSHNFYLPYVKKEANRDELIYAPESEPIMDDDLFKFIFSLHDQTIKELVRIASHMAAADGILVNTWEDLEAKTLNSFKEERFMKHISRTPVHSIGPLVRAGEPTGSKPELMNWLDRQPKESVVYVSFGSGGTLSAQQTVELAWGLDLSEQRFIWVVRPPTENDSCGSLFKSEHSGEDTLFKYLPDGFLDRTRDVGFVVPMWAPQEEILTHGSIGAFLSHCGWNSSQESIVNGVPIITWPLYAEQHLNAVLLTREIGIAVGPQVDPSKELVKRYEIAKMVRRVMVDEEGIGIRTRVHEFKASAKEALSEGGTSYIALSKIVEKFVI</sequence>
<dbReference type="KEGG" id="cqi:110686204"/>
<dbReference type="Gene3D" id="3.40.50.2000">
    <property type="entry name" value="Glycogen Phosphorylase B"/>
    <property type="match status" value="2"/>
</dbReference>
<dbReference type="AlphaFoldDB" id="A0A803L819"/>
<dbReference type="Pfam" id="PF00201">
    <property type="entry name" value="UDPGT"/>
    <property type="match status" value="1"/>
</dbReference>
<dbReference type="EnsemblPlants" id="AUR62008008-RA">
    <property type="protein sequence ID" value="AUR62008008-RA:cds"/>
    <property type="gene ID" value="AUR62008008"/>
</dbReference>
<dbReference type="InterPro" id="IPR002213">
    <property type="entry name" value="UDP_glucos_trans"/>
</dbReference>
<protein>
    <recommendedName>
        <fullName evidence="7">UDP-glycosyltransferases domain-containing protein</fullName>
    </recommendedName>
</protein>
<dbReference type="CDD" id="cd03784">
    <property type="entry name" value="GT1_Gtf-like"/>
    <property type="match status" value="1"/>
</dbReference>
<evidence type="ECO:0000256" key="3">
    <source>
        <dbReference type="ARBA" id="ARBA00022679"/>
    </source>
</evidence>
<dbReference type="FunFam" id="3.40.50.2000:FF:000051">
    <property type="entry name" value="Glycosyltransferase"/>
    <property type="match status" value="1"/>
</dbReference>
<keyword evidence="2 4" id="KW-0328">Glycosyltransferase</keyword>
<keyword evidence="6" id="KW-1185">Reference proteome</keyword>
<dbReference type="SUPFAM" id="SSF53756">
    <property type="entry name" value="UDP-Glycosyltransferase/glycogen phosphorylase"/>
    <property type="match status" value="1"/>
</dbReference>
<proteinExistence type="inferred from homology"/>
<evidence type="ECO:0000313" key="6">
    <source>
        <dbReference type="Proteomes" id="UP000596660"/>
    </source>
</evidence>
<evidence type="ECO:0000256" key="4">
    <source>
        <dbReference type="RuleBase" id="RU003718"/>
    </source>
</evidence>
<dbReference type="InterPro" id="IPR035595">
    <property type="entry name" value="UDP_glycos_trans_CS"/>
</dbReference>
<organism evidence="5 6">
    <name type="scientific">Chenopodium quinoa</name>
    <name type="common">Quinoa</name>
    <dbReference type="NCBI Taxonomy" id="63459"/>
    <lineage>
        <taxon>Eukaryota</taxon>
        <taxon>Viridiplantae</taxon>
        <taxon>Streptophyta</taxon>
        <taxon>Embryophyta</taxon>
        <taxon>Tracheophyta</taxon>
        <taxon>Spermatophyta</taxon>
        <taxon>Magnoliopsida</taxon>
        <taxon>eudicotyledons</taxon>
        <taxon>Gunneridae</taxon>
        <taxon>Pentapetalae</taxon>
        <taxon>Caryophyllales</taxon>
        <taxon>Chenopodiaceae</taxon>
        <taxon>Chenopodioideae</taxon>
        <taxon>Atripliceae</taxon>
        <taxon>Chenopodium</taxon>
    </lineage>
</organism>
<dbReference type="GO" id="GO:0008194">
    <property type="term" value="F:UDP-glycosyltransferase activity"/>
    <property type="evidence" value="ECO:0007669"/>
    <property type="project" value="InterPro"/>
</dbReference>
<comment type="similarity">
    <text evidence="1 4">Belongs to the UDP-glycosyltransferase family.</text>
</comment>
<dbReference type="PANTHER" id="PTHR48046">
    <property type="entry name" value="UDP-GLYCOSYLTRANSFERASE 72E1"/>
    <property type="match status" value="1"/>
</dbReference>
<dbReference type="OrthoDB" id="5835829at2759"/>
<keyword evidence="3 4" id="KW-0808">Transferase</keyword>
<accession>A0A803L819</accession>
<dbReference type="Proteomes" id="UP000596660">
    <property type="component" value="Unplaced"/>
</dbReference>
<evidence type="ECO:0000256" key="1">
    <source>
        <dbReference type="ARBA" id="ARBA00009995"/>
    </source>
</evidence>
<gene>
    <name evidence="5" type="primary">LOC110686204</name>
</gene>
<dbReference type="PROSITE" id="PS00375">
    <property type="entry name" value="UDPGT"/>
    <property type="match status" value="1"/>
</dbReference>
<dbReference type="GeneID" id="110686204"/>
<reference evidence="5" key="1">
    <citation type="journal article" date="2017" name="Nature">
        <title>The genome of Chenopodium quinoa.</title>
        <authorList>
            <person name="Jarvis D.E."/>
            <person name="Ho Y.S."/>
            <person name="Lightfoot D.J."/>
            <person name="Schmoeckel S.M."/>
            <person name="Li B."/>
            <person name="Borm T.J.A."/>
            <person name="Ohyanagi H."/>
            <person name="Mineta K."/>
            <person name="Michell C.T."/>
            <person name="Saber N."/>
            <person name="Kharbatia N.M."/>
            <person name="Rupper R.R."/>
            <person name="Sharp A.R."/>
            <person name="Dally N."/>
            <person name="Boughton B.A."/>
            <person name="Woo Y.H."/>
            <person name="Gao G."/>
            <person name="Schijlen E.G.W.M."/>
            <person name="Guo X."/>
            <person name="Momin A.A."/>
            <person name="Negrao S."/>
            <person name="Al-Babili S."/>
            <person name="Gehring C."/>
            <person name="Roessner U."/>
            <person name="Jung C."/>
            <person name="Murphy K."/>
            <person name="Arold S.T."/>
            <person name="Gojobori T."/>
            <person name="van der Linden C.G."/>
            <person name="van Loo E.N."/>
            <person name="Jellen E.N."/>
            <person name="Maughan P.J."/>
            <person name="Tester M."/>
        </authorList>
    </citation>
    <scope>NUCLEOTIDE SEQUENCE [LARGE SCALE GENOMIC DNA]</scope>
    <source>
        <strain evidence="5">cv. PI 614886</strain>
    </source>
</reference>
<dbReference type="RefSeq" id="XP_021718500.1">
    <property type="nucleotide sequence ID" value="XM_021862808.1"/>
</dbReference>
<dbReference type="PANTHER" id="PTHR48046:SF1">
    <property type="entry name" value="GLYCOSYLTRANSFERASE-RELATED"/>
    <property type="match status" value="1"/>
</dbReference>
<reference evidence="5" key="2">
    <citation type="submission" date="2021-03" db="UniProtKB">
        <authorList>
            <consortium name="EnsemblPlants"/>
        </authorList>
    </citation>
    <scope>IDENTIFICATION</scope>
</reference>
<dbReference type="OMA" id="VFVNTWH"/>
<name>A0A803L819_CHEQI</name>